<organism evidence="11">
    <name type="scientific">Schizocardium californicum</name>
    <dbReference type="NCBI Taxonomy" id="1443244"/>
    <lineage>
        <taxon>Eukaryota</taxon>
        <taxon>Metazoa</taxon>
        <taxon>Hemichordata</taxon>
        <taxon>Enteropneusta</taxon>
        <taxon>Spengelidae</taxon>
        <taxon>Schizocardium</taxon>
    </lineage>
</organism>
<dbReference type="PANTHER" id="PTHR45771:SF6">
    <property type="entry name" value="HOMEOTIC PROTEIN SEX COMBS REDUCED"/>
    <property type="match status" value="1"/>
</dbReference>
<evidence type="ECO:0000256" key="9">
    <source>
        <dbReference type="SAM" id="MobiDB-lite"/>
    </source>
</evidence>
<evidence type="ECO:0000256" key="3">
    <source>
        <dbReference type="ARBA" id="ARBA00023125"/>
    </source>
</evidence>
<feature type="compositionally biased region" description="Low complexity" evidence="9">
    <location>
        <begin position="230"/>
        <end position="244"/>
    </location>
</feature>
<dbReference type="EMBL" id="KX845323">
    <property type="protein sequence ID" value="ARO85848.1"/>
    <property type="molecule type" value="mRNA"/>
</dbReference>
<name>A0A1X9PQA3_9BILA</name>
<dbReference type="InterPro" id="IPR000047">
    <property type="entry name" value="HTH_motif"/>
</dbReference>
<dbReference type="GO" id="GO:0000981">
    <property type="term" value="F:DNA-binding transcription factor activity, RNA polymerase II-specific"/>
    <property type="evidence" value="ECO:0007669"/>
    <property type="project" value="InterPro"/>
</dbReference>
<dbReference type="Gene3D" id="1.10.10.60">
    <property type="entry name" value="Homeodomain-like"/>
    <property type="match status" value="1"/>
</dbReference>
<evidence type="ECO:0000256" key="6">
    <source>
        <dbReference type="PROSITE-ProRule" id="PRU00108"/>
    </source>
</evidence>
<dbReference type="GO" id="GO:0009952">
    <property type="term" value="P:anterior/posterior pattern specification"/>
    <property type="evidence" value="ECO:0007669"/>
    <property type="project" value="TreeGrafter"/>
</dbReference>
<dbReference type="PRINTS" id="PR00031">
    <property type="entry name" value="HTHREPRESSR"/>
</dbReference>
<dbReference type="InterPro" id="IPR009057">
    <property type="entry name" value="Homeodomain-like_sf"/>
</dbReference>
<comment type="similarity">
    <text evidence="8">Belongs to the Antp homeobox family.</text>
</comment>
<feature type="region of interest" description="Disordered" evidence="9">
    <location>
        <begin position="224"/>
        <end position="244"/>
    </location>
</feature>
<dbReference type="GO" id="GO:0005654">
    <property type="term" value="C:nucleoplasm"/>
    <property type="evidence" value="ECO:0007669"/>
    <property type="project" value="TreeGrafter"/>
</dbReference>
<feature type="compositionally biased region" description="Polar residues" evidence="9">
    <location>
        <begin position="77"/>
        <end position="88"/>
    </location>
</feature>
<feature type="DNA-binding region" description="Homeobox" evidence="6">
    <location>
        <begin position="152"/>
        <end position="211"/>
    </location>
</feature>
<dbReference type="InterPro" id="IPR050609">
    <property type="entry name" value="Antp_homeobox_Deformed_sf"/>
</dbReference>
<dbReference type="InterPro" id="IPR001827">
    <property type="entry name" value="Homeobox_Antennapedia_CS"/>
</dbReference>
<keyword evidence="3 6" id="KW-0238">DNA-binding</keyword>
<evidence type="ECO:0000256" key="2">
    <source>
        <dbReference type="ARBA" id="ARBA00022473"/>
    </source>
</evidence>
<dbReference type="PROSITE" id="PS50071">
    <property type="entry name" value="HOMEOBOX_2"/>
    <property type="match status" value="1"/>
</dbReference>
<feature type="region of interest" description="Disordered" evidence="9">
    <location>
        <begin position="77"/>
        <end position="131"/>
    </location>
</feature>
<dbReference type="GO" id="GO:0045944">
    <property type="term" value="P:positive regulation of transcription by RNA polymerase II"/>
    <property type="evidence" value="ECO:0007669"/>
    <property type="project" value="TreeGrafter"/>
</dbReference>
<dbReference type="AlphaFoldDB" id="A0A1X9PQA3"/>
<dbReference type="InterPro" id="IPR017970">
    <property type="entry name" value="Homeobox_CS"/>
</dbReference>
<proteinExistence type="evidence at transcript level"/>
<dbReference type="PANTHER" id="PTHR45771">
    <property type="entry name" value="HOMEOTIC PROTEIN DEFORMED"/>
    <property type="match status" value="1"/>
</dbReference>
<dbReference type="SMART" id="SM00389">
    <property type="entry name" value="HOX"/>
    <property type="match status" value="1"/>
</dbReference>
<feature type="compositionally biased region" description="Polar residues" evidence="9">
    <location>
        <begin position="96"/>
        <end position="106"/>
    </location>
</feature>
<keyword evidence="5 6" id="KW-0539">Nucleus</keyword>
<dbReference type="InterPro" id="IPR020479">
    <property type="entry name" value="HD_metazoa"/>
</dbReference>
<accession>A0A1X9PQA3</accession>
<dbReference type="SUPFAM" id="SSF46689">
    <property type="entry name" value="Homeodomain-like"/>
    <property type="match status" value="1"/>
</dbReference>
<protein>
    <submittedName>
        <fullName evidence="11">Hox5</fullName>
    </submittedName>
</protein>
<evidence type="ECO:0000256" key="4">
    <source>
        <dbReference type="ARBA" id="ARBA00023155"/>
    </source>
</evidence>
<dbReference type="PRINTS" id="PR00024">
    <property type="entry name" value="HOMEOBOX"/>
</dbReference>
<sequence>MSSYFVNSSLTSRYQNGPDFQVQHYNGTNRHYNPAVSSTNVNYSPGYQYSNHHEVGYYQPEGNVLQQPVTNRLSHTPNHTSYSINANMDPTPMSVARSTPSASPTLENGLGNGMNGSEKHATNPATSSPTDSVVYPWMRKMHMSSSANGMEAKRSRTAYTRYQTLELEKEFHFNRYLTRRRRIEIAHALGLSERQIKIWFQNRRMKWKKEHNVKSISQLIENSKSDAIDSPGGVVVHSPSSPAD</sequence>
<dbReference type="FunFam" id="1.10.10.60:FF:000055">
    <property type="entry name" value="Homeobox protein Hox-A5"/>
    <property type="match status" value="1"/>
</dbReference>
<dbReference type="PRINTS" id="PR00025">
    <property type="entry name" value="ANTENNAPEDIA"/>
</dbReference>
<reference evidence="11" key="1">
    <citation type="submission" date="2016-09" db="EMBL/GenBank/DDBJ databases">
        <authorList>
            <person name="Capua I."/>
            <person name="De Benedictis P."/>
            <person name="Joannis T."/>
            <person name="Lombin L.H."/>
            <person name="Cattoli G."/>
        </authorList>
    </citation>
    <scope>NUCLEOTIDE SEQUENCE</scope>
</reference>
<dbReference type="CDD" id="cd00086">
    <property type="entry name" value="homeodomain"/>
    <property type="match status" value="1"/>
</dbReference>
<evidence type="ECO:0000256" key="5">
    <source>
        <dbReference type="ARBA" id="ARBA00023242"/>
    </source>
</evidence>
<evidence type="ECO:0000256" key="8">
    <source>
        <dbReference type="RuleBase" id="RU004442"/>
    </source>
</evidence>
<evidence type="ECO:0000256" key="7">
    <source>
        <dbReference type="RuleBase" id="RU000682"/>
    </source>
</evidence>
<keyword evidence="4 6" id="KW-0371">Homeobox</keyword>
<feature type="domain" description="Homeobox" evidence="10">
    <location>
        <begin position="150"/>
        <end position="210"/>
    </location>
</feature>
<dbReference type="InterPro" id="IPR017995">
    <property type="entry name" value="Homeobox_antennapedia"/>
</dbReference>
<evidence type="ECO:0000313" key="11">
    <source>
        <dbReference type="EMBL" id="ARO85848.1"/>
    </source>
</evidence>
<keyword evidence="2" id="KW-0217">Developmental protein</keyword>
<dbReference type="InterPro" id="IPR001356">
    <property type="entry name" value="HD"/>
</dbReference>
<comment type="subcellular location">
    <subcellularLocation>
        <location evidence="1 6 7">Nucleus</location>
    </subcellularLocation>
</comment>
<evidence type="ECO:0000259" key="10">
    <source>
        <dbReference type="PROSITE" id="PS50071"/>
    </source>
</evidence>
<dbReference type="Pfam" id="PF00046">
    <property type="entry name" value="Homeodomain"/>
    <property type="match status" value="1"/>
</dbReference>
<dbReference type="GO" id="GO:0000978">
    <property type="term" value="F:RNA polymerase II cis-regulatory region sequence-specific DNA binding"/>
    <property type="evidence" value="ECO:0007669"/>
    <property type="project" value="TreeGrafter"/>
</dbReference>
<evidence type="ECO:0000256" key="1">
    <source>
        <dbReference type="ARBA" id="ARBA00004123"/>
    </source>
</evidence>
<dbReference type="PROSITE" id="PS00027">
    <property type="entry name" value="HOMEOBOX_1"/>
    <property type="match status" value="1"/>
</dbReference>
<dbReference type="PROSITE" id="PS00032">
    <property type="entry name" value="ANTENNAPEDIA"/>
    <property type="match status" value="1"/>
</dbReference>